<keyword evidence="1" id="KW-1185">Reference proteome</keyword>
<proteinExistence type="predicted"/>
<reference evidence="2" key="1">
    <citation type="submission" date="2025-08" db="UniProtKB">
        <authorList>
            <consortium name="RefSeq"/>
        </authorList>
    </citation>
    <scope>IDENTIFICATION</scope>
    <source>
        <strain evidence="2">15112-1751.03</strain>
        <tissue evidence="2">Whole Adult</tissue>
    </source>
</reference>
<sequence length="96" mass="10472">MAGGQLSVSVTQLGLGFVRSKAVAKAGNTNPPHHCHCHWLSPSPSVNGRDGEQQFPASDRARIILTLAIKRRTEKAAKTRIRPNCTHIIVINIIVR</sequence>
<evidence type="ECO:0000313" key="2">
    <source>
        <dbReference type="RefSeq" id="XP_034106845.1"/>
    </source>
</evidence>
<dbReference type="Proteomes" id="UP000515160">
    <property type="component" value="Chromosome 3"/>
</dbReference>
<accession>A0A6P8X6E8</accession>
<dbReference type="AlphaFoldDB" id="A0A6P8X6E8"/>
<gene>
    <name evidence="2" type="primary">LOC117569695</name>
</gene>
<dbReference type="RefSeq" id="XP_034106845.1">
    <property type="nucleotide sequence ID" value="XM_034250954.2"/>
</dbReference>
<organism evidence="1 2">
    <name type="scientific">Drosophila albomicans</name>
    <name type="common">Fruit fly</name>
    <dbReference type="NCBI Taxonomy" id="7291"/>
    <lineage>
        <taxon>Eukaryota</taxon>
        <taxon>Metazoa</taxon>
        <taxon>Ecdysozoa</taxon>
        <taxon>Arthropoda</taxon>
        <taxon>Hexapoda</taxon>
        <taxon>Insecta</taxon>
        <taxon>Pterygota</taxon>
        <taxon>Neoptera</taxon>
        <taxon>Endopterygota</taxon>
        <taxon>Diptera</taxon>
        <taxon>Brachycera</taxon>
        <taxon>Muscomorpha</taxon>
        <taxon>Ephydroidea</taxon>
        <taxon>Drosophilidae</taxon>
        <taxon>Drosophila</taxon>
    </lineage>
</organism>
<evidence type="ECO:0000313" key="1">
    <source>
        <dbReference type="Proteomes" id="UP000515160"/>
    </source>
</evidence>
<protein>
    <submittedName>
        <fullName evidence="2">Uncharacterized protein LOC117569695 isoform X2</fullName>
    </submittedName>
</protein>
<dbReference type="GeneID" id="117569695"/>
<name>A0A6P8X6E8_DROAB</name>